<keyword evidence="1" id="KW-1133">Transmembrane helix</keyword>
<keyword evidence="1" id="KW-0472">Membrane</keyword>
<dbReference type="EMBL" id="QPJW01000001">
    <property type="protein sequence ID" value="RCX22433.1"/>
    <property type="molecule type" value="Genomic_DNA"/>
</dbReference>
<protein>
    <submittedName>
        <fullName evidence="3">Forespore regulator of the sigma-K checkpoint</fullName>
    </submittedName>
</protein>
<keyword evidence="1" id="KW-0812">Transmembrane</keyword>
<dbReference type="AlphaFoldDB" id="A0A369BLJ7"/>
<gene>
    <name evidence="3" type="ORF">DFP94_10113</name>
</gene>
<dbReference type="InterPro" id="IPR015050">
    <property type="entry name" value="BofC_C"/>
</dbReference>
<reference evidence="3 4" key="1">
    <citation type="submission" date="2018-07" db="EMBL/GenBank/DDBJ databases">
        <title>Genomic Encyclopedia of Type Strains, Phase III (KMG-III): the genomes of soil and plant-associated and newly described type strains.</title>
        <authorList>
            <person name="Whitman W."/>
        </authorList>
    </citation>
    <scope>NUCLEOTIDE SEQUENCE [LARGE SCALE GENOMIC DNA]</scope>
    <source>
        <strain evidence="3 4">CECT 8333</strain>
    </source>
</reference>
<organism evidence="3 4">
    <name type="scientific">Fontibacillus phaseoli</name>
    <dbReference type="NCBI Taxonomy" id="1416533"/>
    <lineage>
        <taxon>Bacteria</taxon>
        <taxon>Bacillati</taxon>
        <taxon>Bacillota</taxon>
        <taxon>Bacilli</taxon>
        <taxon>Bacillales</taxon>
        <taxon>Paenibacillaceae</taxon>
        <taxon>Fontibacillus</taxon>
    </lineage>
</organism>
<comment type="caution">
    <text evidence="3">The sequence shown here is derived from an EMBL/GenBank/DDBJ whole genome shotgun (WGS) entry which is preliminary data.</text>
</comment>
<dbReference type="InterPro" id="IPR038117">
    <property type="entry name" value="BofC_C_sf"/>
</dbReference>
<proteinExistence type="predicted"/>
<dbReference type="Pfam" id="PF08955">
    <property type="entry name" value="BofC_C"/>
    <property type="match status" value="1"/>
</dbReference>
<dbReference type="Proteomes" id="UP000253090">
    <property type="component" value="Unassembled WGS sequence"/>
</dbReference>
<evidence type="ECO:0000256" key="1">
    <source>
        <dbReference type="SAM" id="Phobius"/>
    </source>
</evidence>
<feature type="transmembrane region" description="Helical" evidence="1">
    <location>
        <begin position="50"/>
        <end position="70"/>
    </location>
</feature>
<dbReference type="Gene3D" id="3.30.70.1740">
    <property type="entry name" value="Bypass-of-forespore C, C-terminal domain"/>
    <property type="match status" value="1"/>
</dbReference>
<sequence>MILSRSFSDVVYFLPLAVTIYIKFRMKGIPVNIFNIRKQLKKRWRRWKRAIWTIGACVLVALMAWLGMLLSEQMEKLMTKEPLVLETFGKLEDQLAEESSQDWLEHLRESNQLRIVHLNKIYTCGEESLVLGLMKPTEISQLSKEHPAWTGRLAPGGDVWFDEHVQGLSDVCRREGYVGIDKNGNLSLFEGPPKQEKVIRTFFQLDVETMESALPSEVLKQLNSGIRIQDVEEYNSVLSTFSDFAVEASEKTMQQNRQ</sequence>
<feature type="domain" description="Bypass of forespore C C-terminal" evidence="2">
    <location>
        <begin position="168"/>
        <end position="242"/>
    </location>
</feature>
<name>A0A369BLJ7_9BACL</name>
<evidence type="ECO:0000313" key="3">
    <source>
        <dbReference type="EMBL" id="RCX22433.1"/>
    </source>
</evidence>
<evidence type="ECO:0000259" key="2">
    <source>
        <dbReference type="Pfam" id="PF08955"/>
    </source>
</evidence>
<feature type="transmembrane region" description="Helical" evidence="1">
    <location>
        <begin position="6"/>
        <end position="24"/>
    </location>
</feature>
<keyword evidence="4" id="KW-1185">Reference proteome</keyword>
<evidence type="ECO:0000313" key="4">
    <source>
        <dbReference type="Proteomes" id="UP000253090"/>
    </source>
</evidence>
<accession>A0A369BLJ7</accession>